<reference evidence="1" key="1">
    <citation type="journal article" date="2022" name="bioRxiv">
        <title>Sequencing and chromosome-scale assembly of the giantPleurodeles waltlgenome.</title>
        <authorList>
            <person name="Brown T."/>
            <person name="Elewa A."/>
            <person name="Iarovenko S."/>
            <person name="Subramanian E."/>
            <person name="Araus A.J."/>
            <person name="Petzold A."/>
            <person name="Susuki M."/>
            <person name="Suzuki K.-i.T."/>
            <person name="Hayashi T."/>
            <person name="Toyoda A."/>
            <person name="Oliveira C."/>
            <person name="Osipova E."/>
            <person name="Leigh N.D."/>
            <person name="Simon A."/>
            <person name="Yun M.H."/>
        </authorList>
    </citation>
    <scope>NUCLEOTIDE SEQUENCE</scope>
    <source>
        <strain evidence="1">20211129_DDA</strain>
        <tissue evidence="1">Liver</tissue>
    </source>
</reference>
<sequence>MYIHRRVHCMPVRYLYVHPQECTVNQSVICMYFYRSALYAGPLSVCTSTGVHCKPVRYPYVHPQECTVCRPVICMYIHRSAL</sequence>
<keyword evidence="2" id="KW-1185">Reference proteome</keyword>
<name>A0AAV7R8M6_PLEWA</name>
<dbReference type="Proteomes" id="UP001066276">
    <property type="component" value="Chromosome 5"/>
</dbReference>
<evidence type="ECO:0000313" key="1">
    <source>
        <dbReference type="EMBL" id="KAJ1148052.1"/>
    </source>
</evidence>
<proteinExistence type="predicted"/>
<evidence type="ECO:0000313" key="2">
    <source>
        <dbReference type="Proteomes" id="UP001066276"/>
    </source>
</evidence>
<protein>
    <submittedName>
        <fullName evidence="1">Uncharacterized protein</fullName>
    </submittedName>
</protein>
<comment type="caution">
    <text evidence="1">The sequence shown here is derived from an EMBL/GenBank/DDBJ whole genome shotgun (WGS) entry which is preliminary data.</text>
</comment>
<dbReference type="AlphaFoldDB" id="A0AAV7R8M6"/>
<dbReference type="EMBL" id="JANPWB010000009">
    <property type="protein sequence ID" value="KAJ1148052.1"/>
    <property type="molecule type" value="Genomic_DNA"/>
</dbReference>
<gene>
    <name evidence="1" type="ORF">NDU88_000893</name>
</gene>
<accession>A0AAV7R8M6</accession>
<organism evidence="1 2">
    <name type="scientific">Pleurodeles waltl</name>
    <name type="common">Iberian ribbed newt</name>
    <dbReference type="NCBI Taxonomy" id="8319"/>
    <lineage>
        <taxon>Eukaryota</taxon>
        <taxon>Metazoa</taxon>
        <taxon>Chordata</taxon>
        <taxon>Craniata</taxon>
        <taxon>Vertebrata</taxon>
        <taxon>Euteleostomi</taxon>
        <taxon>Amphibia</taxon>
        <taxon>Batrachia</taxon>
        <taxon>Caudata</taxon>
        <taxon>Salamandroidea</taxon>
        <taxon>Salamandridae</taxon>
        <taxon>Pleurodelinae</taxon>
        <taxon>Pleurodeles</taxon>
    </lineage>
</organism>